<dbReference type="KEGG" id="theu:HPC62_20775"/>
<evidence type="ECO:0000313" key="2">
    <source>
        <dbReference type="EMBL" id="QKD84285.1"/>
    </source>
</evidence>
<keyword evidence="3" id="KW-1185">Reference proteome</keyword>
<name>A0A6M8BPP2_9CYAN</name>
<organism evidence="2 3">
    <name type="scientific">Thermoleptolyngbya sichuanensis A183</name>
    <dbReference type="NCBI Taxonomy" id="2737172"/>
    <lineage>
        <taxon>Bacteria</taxon>
        <taxon>Bacillati</taxon>
        <taxon>Cyanobacteriota</taxon>
        <taxon>Cyanophyceae</taxon>
        <taxon>Oculatellales</taxon>
        <taxon>Oculatellaceae</taxon>
        <taxon>Thermoleptolyngbya</taxon>
        <taxon>Thermoleptolyngbya sichuanensis</taxon>
    </lineage>
</organism>
<accession>A0A6M8BPP2</accession>
<reference evidence="2 3" key="1">
    <citation type="submission" date="2020-05" db="EMBL/GenBank/DDBJ databases">
        <title>Complete genome sequence of of a novel Thermoleptolyngbya strain isolated from hot springs of Ganzi, Sichuan China.</title>
        <authorList>
            <person name="Tang J."/>
            <person name="Daroch M."/>
            <person name="Li L."/>
            <person name="Waleron K."/>
            <person name="Waleron M."/>
            <person name="Waleron M."/>
        </authorList>
    </citation>
    <scope>NUCLEOTIDE SEQUENCE [LARGE SCALE GENOMIC DNA]</scope>
    <source>
        <strain evidence="2 3">PKUAC-SCTA183</strain>
    </source>
</reference>
<sequence length="131" mass="14984">MGSDIEKLTKLHLQAFGLSDYMIRQIFKDLDAKSRSTGLNEYAAPDVKVAVEKRLENPRIQSKTREMLQRVLFWLNGESNVIPVDFLQGLSPEKKIEVLRARVQELESQEQILNEDTAKLLARAKQMAASR</sequence>
<evidence type="ECO:0000256" key="1">
    <source>
        <dbReference type="SAM" id="Coils"/>
    </source>
</evidence>
<feature type="coiled-coil region" evidence="1">
    <location>
        <begin position="96"/>
        <end position="123"/>
    </location>
</feature>
<dbReference type="EMBL" id="CP053661">
    <property type="protein sequence ID" value="QKD84285.1"/>
    <property type="molecule type" value="Genomic_DNA"/>
</dbReference>
<gene>
    <name evidence="2" type="ORF">HPC62_20775</name>
</gene>
<proteinExistence type="predicted"/>
<dbReference type="RefSeq" id="WP_172358330.1">
    <property type="nucleotide sequence ID" value="NZ_CP053661.1"/>
</dbReference>
<keyword evidence="1" id="KW-0175">Coiled coil</keyword>
<dbReference type="AlphaFoldDB" id="A0A6M8BPP2"/>
<protein>
    <submittedName>
        <fullName evidence="2">Uncharacterized protein</fullName>
    </submittedName>
</protein>
<dbReference type="Proteomes" id="UP000505210">
    <property type="component" value="Chromosome"/>
</dbReference>
<evidence type="ECO:0000313" key="3">
    <source>
        <dbReference type="Proteomes" id="UP000505210"/>
    </source>
</evidence>